<evidence type="ECO:0000313" key="2">
    <source>
        <dbReference type="Proteomes" id="UP000183832"/>
    </source>
</evidence>
<accession>A0A1J1I8W7</accession>
<reference evidence="1 2" key="1">
    <citation type="submission" date="2015-04" db="EMBL/GenBank/DDBJ databases">
        <authorList>
            <person name="Syromyatnikov M.Y."/>
            <person name="Popov V.N."/>
        </authorList>
    </citation>
    <scope>NUCLEOTIDE SEQUENCE [LARGE SCALE GENOMIC DNA]</scope>
</reference>
<name>A0A1J1I8W7_9DIPT</name>
<dbReference type="Proteomes" id="UP000183832">
    <property type="component" value="Unassembled WGS sequence"/>
</dbReference>
<dbReference type="EMBL" id="CVRI01000043">
    <property type="protein sequence ID" value="CRK96162.1"/>
    <property type="molecule type" value="Genomic_DNA"/>
</dbReference>
<gene>
    <name evidence="1" type="ORF">CLUMA_CG009591</name>
</gene>
<keyword evidence="2" id="KW-1185">Reference proteome</keyword>
<protein>
    <submittedName>
        <fullName evidence="1">CLUMA_CG009591, isoform A</fullName>
    </submittedName>
</protein>
<proteinExistence type="predicted"/>
<evidence type="ECO:0000313" key="1">
    <source>
        <dbReference type="EMBL" id="CRK96162.1"/>
    </source>
</evidence>
<sequence length="64" mass="7513">MNTSDGLQAQKTEKPKRIMVWDMILTHFLTIGMSEKPFNQKYYFFYTHNNIHKGCAEVAETSKL</sequence>
<organism evidence="1 2">
    <name type="scientific">Clunio marinus</name>
    <dbReference type="NCBI Taxonomy" id="568069"/>
    <lineage>
        <taxon>Eukaryota</taxon>
        <taxon>Metazoa</taxon>
        <taxon>Ecdysozoa</taxon>
        <taxon>Arthropoda</taxon>
        <taxon>Hexapoda</taxon>
        <taxon>Insecta</taxon>
        <taxon>Pterygota</taxon>
        <taxon>Neoptera</taxon>
        <taxon>Endopterygota</taxon>
        <taxon>Diptera</taxon>
        <taxon>Nematocera</taxon>
        <taxon>Chironomoidea</taxon>
        <taxon>Chironomidae</taxon>
        <taxon>Clunio</taxon>
    </lineage>
</organism>
<dbReference type="AlphaFoldDB" id="A0A1J1I8W7"/>